<dbReference type="SUPFAM" id="SSF47954">
    <property type="entry name" value="Cyclin-like"/>
    <property type="match status" value="2"/>
</dbReference>
<dbReference type="AlphaFoldDB" id="A0A6A5WCU9"/>
<dbReference type="GO" id="GO:0006357">
    <property type="term" value="P:regulation of transcription by RNA polymerase II"/>
    <property type="evidence" value="ECO:0007669"/>
    <property type="project" value="InterPro"/>
</dbReference>
<dbReference type="CDD" id="cd20546">
    <property type="entry name" value="CYCLIN_SpCG1C_ScCTK2-like_rpt2"/>
    <property type="match status" value="1"/>
</dbReference>
<evidence type="ECO:0000256" key="3">
    <source>
        <dbReference type="RuleBase" id="RU000383"/>
    </source>
</evidence>
<organism evidence="6 7">
    <name type="scientific">Amniculicola lignicola CBS 123094</name>
    <dbReference type="NCBI Taxonomy" id="1392246"/>
    <lineage>
        <taxon>Eukaryota</taxon>
        <taxon>Fungi</taxon>
        <taxon>Dikarya</taxon>
        <taxon>Ascomycota</taxon>
        <taxon>Pezizomycotina</taxon>
        <taxon>Dothideomycetes</taxon>
        <taxon>Pleosporomycetidae</taxon>
        <taxon>Pleosporales</taxon>
        <taxon>Amniculicolaceae</taxon>
        <taxon>Amniculicola</taxon>
    </lineage>
</organism>
<evidence type="ECO:0000256" key="1">
    <source>
        <dbReference type="ARBA" id="ARBA00008638"/>
    </source>
</evidence>
<dbReference type="InterPro" id="IPR043198">
    <property type="entry name" value="Cyclin/Ssn8"/>
</dbReference>
<dbReference type="InterPro" id="IPR006671">
    <property type="entry name" value="Cyclin_N"/>
</dbReference>
<gene>
    <name evidence="6" type="ORF">P154DRAFT_620837</name>
</gene>
<name>A0A6A5WCU9_9PLEO</name>
<dbReference type="OrthoDB" id="25002at2759"/>
<reference evidence="6" key="1">
    <citation type="journal article" date="2020" name="Stud. Mycol.">
        <title>101 Dothideomycetes genomes: a test case for predicting lifestyles and emergence of pathogens.</title>
        <authorList>
            <person name="Haridas S."/>
            <person name="Albert R."/>
            <person name="Binder M."/>
            <person name="Bloem J."/>
            <person name="Labutti K."/>
            <person name="Salamov A."/>
            <person name="Andreopoulos B."/>
            <person name="Baker S."/>
            <person name="Barry K."/>
            <person name="Bills G."/>
            <person name="Bluhm B."/>
            <person name="Cannon C."/>
            <person name="Castanera R."/>
            <person name="Culley D."/>
            <person name="Daum C."/>
            <person name="Ezra D."/>
            <person name="Gonzalez J."/>
            <person name="Henrissat B."/>
            <person name="Kuo A."/>
            <person name="Liang C."/>
            <person name="Lipzen A."/>
            <person name="Lutzoni F."/>
            <person name="Magnuson J."/>
            <person name="Mondo S."/>
            <person name="Nolan M."/>
            <person name="Ohm R."/>
            <person name="Pangilinan J."/>
            <person name="Park H.-J."/>
            <person name="Ramirez L."/>
            <person name="Alfaro M."/>
            <person name="Sun H."/>
            <person name="Tritt A."/>
            <person name="Yoshinaga Y."/>
            <person name="Zwiers L.-H."/>
            <person name="Turgeon B."/>
            <person name="Goodwin S."/>
            <person name="Spatafora J."/>
            <person name="Crous P."/>
            <person name="Grigoriev I."/>
        </authorList>
    </citation>
    <scope>NUCLEOTIDE SEQUENCE</scope>
    <source>
        <strain evidence="6">CBS 123094</strain>
    </source>
</reference>
<protein>
    <recommendedName>
        <fullName evidence="2">RNA polymerase II holoenzyme cyclin-like subunit</fullName>
    </recommendedName>
</protein>
<sequence>MVSISTMEPVNGRPPLPLPAVIREEKQWLFSEAELLRTPSILDGMGADEEKTLRRKGVNFILQVGMMLKLPQTTLSTAAIFMQRFLMRYSIVPKKGYKPMHHYQIAATALFLATKVEENGRKIKELIVACVRVALKDPNKIVDEQEKDYWKWRDTILYGEDTLLELLCFDLSVESPYKTMYEMLRYYHLEHNKRVRNASWAFLSDSALTQLCLLHSSRTIAAASLFAGTRMAGIEIPPTDGKPWWETQQVELRNVRRACNLMVDIYGTTTPKDGEVSIYDGLRTPEDSAEDGMLIDEHAPSQQVNGNGMDIDKEATQESRVPERDGSEEGELEE</sequence>
<dbReference type="Gene3D" id="1.10.472.10">
    <property type="entry name" value="Cyclin-like"/>
    <property type="match status" value="2"/>
</dbReference>
<dbReference type="GO" id="GO:0016538">
    <property type="term" value="F:cyclin-dependent protein serine/threonine kinase regulator activity"/>
    <property type="evidence" value="ECO:0007669"/>
    <property type="project" value="InterPro"/>
</dbReference>
<evidence type="ECO:0000313" key="7">
    <source>
        <dbReference type="Proteomes" id="UP000799779"/>
    </source>
</evidence>
<comment type="similarity">
    <text evidence="1">Belongs to the cyclin family. Cyclin C subfamily.</text>
</comment>
<evidence type="ECO:0000259" key="5">
    <source>
        <dbReference type="SMART" id="SM00385"/>
    </source>
</evidence>
<feature type="compositionally biased region" description="Basic and acidic residues" evidence="4">
    <location>
        <begin position="310"/>
        <end position="327"/>
    </location>
</feature>
<dbReference type="EMBL" id="ML977594">
    <property type="protein sequence ID" value="KAF1999670.1"/>
    <property type="molecule type" value="Genomic_DNA"/>
</dbReference>
<evidence type="ECO:0000256" key="4">
    <source>
        <dbReference type="SAM" id="MobiDB-lite"/>
    </source>
</evidence>
<evidence type="ECO:0000313" key="6">
    <source>
        <dbReference type="EMBL" id="KAF1999670.1"/>
    </source>
</evidence>
<dbReference type="InterPro" id="IPR013763">
    <property type="entry name" value="Cyclin-like_dom"/>
</dbReference>
<dbReference type="SMART" id="SM00385">
    <property type="entry name" value="CYCLIN"/>
    <property type="match status" value="2"/>
</dbReference>
<dbReference type="Proteomes" id="UP000799779">
    <property type="component" value="Unassembled WGS sequence"/>
</dbReference>
<proteinExistence type="inferred from homology"/>
<keyword evidence="7" id="KW-1185">Reference proteome</keyword>
<feature type="domain" description="Cyclin-like" evidence="5">
    <location>
        <begin position="59"/>
        <end position="165"/>
    </location>
</feature>
<dbReference type="Pfam" id="PF00134">
    <property type="entry name" value="Cyclin_N"/>
    <property type="match status" value="1"/>
</dbReference>
<evidence type="ECO:0000256" key="2">
    <source>
        <dbReference type="ARBA" id="ARBA00014912"/>
    </source>
</evidence>
<dbReference type="InterPro" id="IPR036915">
    <property type="entry name" value="Cyclin-like_sf"/>
</dbReference>
<keyword evidence="3" id="KW-0195">Cyclin</keyword>
<feature type="domain" description="Cyclin-like" evidence="5">
    <location>
        <begin position="178"/>
        <end position="264"/>
    </location>
</feature>
<feature type="region of interest" description="Disordered" evidence="4">
    <location>
        <begin position="293"/>
        <end position="334"/>
    </location>
</feature>
<accession>A0A6A5WCU9</accession>
<dbReference type="PANTHER" id="PTHR10026">
    <property type="entry name" value="CYCLIN"/>
    <property type="match status" value="1"/>
</dbReference>
<dbReference type="FunFam" id="1.10.472.10:FF:000072">
    <property type="entry name" value="Cyclin Pch1"/>
    <property type="match status" value="1"/>
</dbReference>